<dbReference type="EMBL" id="JANBUN010000903">
    <property type="protein sequence ID" value="KAJ2800684.1"/>
    <property type="molecule type" value="Genomic_DNA"/>
</dbReference>
<accession>A0ACC1L4C0</accession>
<gene>
    <name evidence="1" type="primary">GPI11</name>
    <name evidence="1" type="ORF">H4R21_003081</name>
</gene>
<protein>
    <submittedName>
        <fullName evidence="1">Glycosylphosphatidylinositol (GPI) anchor assembly protein</fullName>
    </submittedName>
</protein>
<evidence type="ECO:0000313" key="1">
    <source>
        <dbReference type="EMBL" id="KAJ2800684.1"/>
    </source>
</evidence>
<dbReference type="Proteomes" id="UP001140087">
    <property type="component" value="Unassembled WGS sequence"/>
</dbReference>
<sequence>MKSLPLHKRYPIEPNGMELALGGMASALALASPGKGLNLYEHPTRYLALSASILFGYYAILAFADVYCFKLPGSRARHLGIGARVGKVLTTAIATALAAAAIAAAFVLFGAPAASKLGETAMAAVNVALLAVTPVVLTLKADASAWRRALLSTEPKSLPEKWAAGIFWCTMLAAWSAALFIPMDWDRPWQRWPIPIVGGAYLGNLVGLVFVLIRCFVLPLSRARNDAPGLVIPDPGLDPNYHGPVTRSMAKKDE</sequence>
<organism evidence="1 2">
    <name type="scientific">Coemansia helicoidea</name>
    <dbReference type="NCBI Taxonomy" id="1286919"/>
    <lineage>
        <taxon>Eukaryota</taxon>
        <taxon>Fungi</taxon>
        <taxon>Fungi incertae sedis</taxon>
        <taxon>Zoopagomycota</taxon>
        <taxon>Kickxellomycotina</taxon>
        <taxon>Kickxellomycetes</taxon>
        <taxon>Kickxellales</taxon>
        <taxon>Kickxellaceae</taxon>
        <taxon>Coemansia</taxon>
    </lineage>
</organism>
<evidence type="ECO:0000313" key="2">
    <source>
        <dbReference type="Proteomes" id="UP001140087"/>
    </source>
</evidence>
<reference evidence="1" key="1">
    <citation type="submission" date="2022-07" db="EMBL/GenBank/DDBJ databases">
        <title>Phylogenomic reconstructions and comparative analyses of Kickxellomycotina fungi.</title>
        <authorList>
            <person name="Reynolds N.K."/>
            <person name="Stajich J.E."/>
            <person name="Barry K."/>
            <person name="Grigoriev I.V."/>
            <person name="Crous P."/>
            <person name="Smith M.E."/>
        </authorList>
    </citation>
    <scope>NUCLEOTIDE SEQUENCE</scope>
    <source>
        <strain evidence="1">BCRC 34780</strain>
    </source>
</reference>
<keyword evidence="2" id="KW-1185">Reference proteome</keyword>
<proteinExistence type="predicted"/>
<name>A0ACC1L4C0_9FUNG</name>
<comment type="caution">
    <text evidence="1">The sequence shown here is derived from an EMBL/GenBank/DDBJ whole genome shotgun (WGS) entry which is preliminary data.</text>
</comment>